<organism evidence="1 2">
    <name type="scientific">Phytopseudomonas argentinensis</name>
    <dbReference type="NCBI Taxonomy" id="289370"/>
    <lineage>
        <taxon>Bacteria</taxon>
        <taxon>Pseudomonadati</taxon>
        <taxon>Pseudomonadota</taxon>
        <taxon>Gammaproteobacteria</taxon>
        <taxon>Pseudomonadales</taxon>
        <taxon>Pseudomonadaceae</taxon>
        <taxon>Phytopseudomonas</taxon>
    </lineage>
</organism>
<dbReference type="InterPro" id="IPR002347">
    <property type="entry name" value="SDR_fam"/>
</dbReference>
<protein>
    <submittedName>
        <fullName evidence="1">3-hydroxybutyrate dehydrogenase</fullName>
    </submittedName>
</protein>
<dbReference type="Proteomes" id="UP000183018">
    <property type="component" value="Unassembled WGS sequence"/>
</dbReference>
<name>A0A1I3PSR5_9GAMM</name>
<dbReference type="OrthoDB" id="6868829at2"/>
<keyword evidence="2" id="KW-1185">Reference proteome</keyword>
<dbReference type="EMBL" id="FORC01000006">
    <property type="protein sequence ID" value="SFJ24420.1"/>
    <property type="molecule type" value="Genomic_DNA"/>
</dbReference>
<gene>
    <name evidence="1" type="ORF">SAMN05216602_4418</name>
</gene>
<dbReference type="SUPFAM" id="SSF51735">
    <property type="entry name" value="NAD(P)-binding Rossmann-fold domains"/>
    <property type="match status" value="1"/>
</dbReference>
<dbReference type="AlphaFoldDB" id="A0A1I3PSR5"/>
<dbReference type="STRING" id="289370.SAMN05216602_4418"/>
<dbReference type="RefSeq" id="WP_083414629.1">
    <property type="nucleotide sequence ID" value="NZ_FORC01000006.1"/>
</dbReference>
<evidence type="ECO:0000313" key="1">
    <source>
        <dbReference type="EMBL" id="SFJ24420.1"/>
    </source>
</evidence>
<dbReference type="PANTHER" id="PTHR43431:SF7">
    <property type="entry name" value="OXIDOREDUCTASE, SHORT CHAIN DEHYDROGENASE_REDUCTASE FAMILY (AFU_ORTHOLOGUE AFUA_5G14000)"/>
    <property type="match status" value="1"/>
</dbReference>
<dbReference type="PANTHER" id="PTHR43431">
    <property type="entry name" value="OXIDOREDUCTASE, SHORT CHAIN DEHYDROGENASE/REDUCTASE FAMILY (AFU_ORTHOLOGUE AFUA_5G14000)"/>
    <property type="match status" value="1"/>
</dbReference>
<sequence>MNRTFLVFGAQNSAGALAARHYGNQGYDVVLVADHAQAVQALTSVLESEGIATRTFTGDLSRPEQARAMIRSIRSSVGPIDAMYYGLDSSNMPEAAALAAQAADLGCLSLAAVVSEVLPEMRSRKTGAIFLDQGAADLSCSHSANAQLCLQCLQEARACEGVQVDTLSVSALIGGRRAS</sequence>
<dbReference type="Gene3D" id="3.40.50.720">
    <property type="entry name" value="NAD(P)-binding Rossmann-like Domain"/>
    <property type="match status" value="1"/>
</dbReference>
<evidence type="ECO:0000313" key="2">
    <source>
        <dbReference type="Proteomes" id="UP000183018"/>
    </source>
</evidence>
<dbReference type="Pfam" id="PF00106">
    <property type="entry name" value="adh_short"/>
    <property type="match status" value="1"/>
</dbReference>
<reference evidence="2" key="1">
    <citation type="submission" date="2016-10" db="EMBL/GenBank/DDBJ databases">
        <authorList>
            <person name="Varghese N."/>
            <person name="Submissions S."/>
        </authorList>
    </citation>
    <scope>NUCLEOTIDE SEQUENCE [LARGE SCALE GENOMIC DNA]</scope>
    <source>
        <strain evidence="2">LMG 22563</strain>
    </source>
</reference>
<dbReference type="InterPro" id="IPR036291">
    <property type="entry name" value="NAD(P)-bd_dom_sf"/>
</dbReference>
<proteinExistence type="predicted"/>
<accession>A0A1I3PSR5</accession>